<dbReference type="KEGG" id="dpr:Despr_1126"/>
<dbReference type="Gene3D" id="2.60.120.10">
    <property type="entry name" value="Jelly Rolls"/>
    <property type="match status" value="1"/>
</dbReference>
<dbReference type="PRINTS" id="PR00034">
    <property type="entry name" value="HTHCRP"/>
</dbReference>
<evidence type="ECO:0000313" key="6">
    <source>
        <dbReference type="EMBL" id="ADW17298.1"/>
    </source>
</evidence>
<feature type="domain" description="Cyclic nucleotide-binding" evidence="4">
    <location>
        <begin position="14"/>
        <end position="117"/>
    </location>
</feature>
<dbReference type="InterPro" id="IPR014710">
    <property type="entry name" value="RmlC-like_jellyroll"/>
</dbReference>
<dbReference type="Proteomes" id="UP000006365">
    <property type="component" value="Chromosome"/>
</dbReference>
<keyword evidence="3" id="KW-0804">Transcription</keyword>
<dbReference type="InterPro" id="IPR000595">
    <property type="entry name" value="cNMP-bd_dom"/>
</dbReference>
<dbReference type="InterPro" id="IPR036388">
    <property type="entry name" value="WH-like_DNA-bd_sf"/>
</dbReference>
<dbReference type="PANTHER" id="PTHR24567">
    <property type="entry name" value="CRP FAMILY TRANSCRIPTIONAL REGULATORY PROTEIN"/>
    <property type="match status" value="1"/>
</dbReference>
<dbReference type="SMART" id="SM00419">
    <property type="entry name" value="HTH_CRP"/>
    <property type="match status" value="1"/>
</dbReference>
<name>A0A7U3YKY2_DESPD</name>
<dbReference type="InterPro" id="IPR012318">
    <property type="entry name" value="HTH_CRP"/>
</dbReference>
<evidence type="ECO:0000256" key="1">
    <source>
        <dbReference type="ARBA" id="ARBA00023015"/>
    </source>
</evidence>
<dbReference type="Gene3D" id="1.10.10.10">
    <property type="entry name" value="Winged helix-like DNA-binding domain superfamily/Winged helix DNA-binding domain"/>
    <property type="match status" value="1"/>
</dbReference>
<keyword evidence="2" id="KW-0238">DNA-binding</keyword>
<dbReference type="CDD" id="cd00038">
    <property type="entry name" value="CAP_ED"/>
    <property type="match status" value="1"/>
</dbReference>
<dbReference type="RefSeq" id="WP_015723841.1">
    <property type="nucleotide sequence ID" value="NC_014972.1"/>
</dbReference>
<dbReference type="SUPFAM" id="SSF51206">
    <property type="entry name" value="cAMP-binding domain-like"/>
    <property type="match status" value="1"/>
</dbReference>
<dbReference type="InterPro" id="IPR050397">
    <property type="entry name" value="Env_Response_Regulators"/>
</dbReference>
<proteinExistence type="predicted"/>
<dbReference type="CDD" id="cd00092">
    <property type="entry name" value="HTH_CRP"/>
    <property type="match status" value="1"/>
</dbReference>
<evidence type="ECO:0000259" key="4">
    <source>
        <dbReference type="PROSITE" id="PS50042"/>
    </source>
</evidence>
<dbReference type="GO" id="GO:0005829">
    <property type="term" value="C:cytosol"/>
    <property type="evidence" value="ECO:0007669"/>
    <property type="project" value="TreeGrafter"/>
</dbReference>
<evidence type="ECO:0000256" key="3">
    <source>
        <dbReference type="ARBA" id="ARBA00023163"/>
    </source>
</evidence>
<dbReference type="Pfam" id="PF00027">
    <property type="entry name" value="cNMP_binding"/>
    <property type="match status" value="1"/>
</dbReference>
<dbReference type="InterPro" id="IPR018490">
    <property type="entry name" value="cNMP-bd_dom_sf"/>
</dbReference>
<evidence type="ECO:0000256" key="2">
    <source>
        <dbReference type="ARBA" id="ARBA00023125"/>
    </source>
</evidence>
<dbReference type="GO" id="GO:0003700">
    <property type="term" value="F:DNA-binding transcription factor activity"/>
    <property type="evidence" value="ECO:0007669"/>
    <property type="project" value="TreeGrafter"/>
</dbReference>
<dbReference type="AlphaFoldDB" id="A0A7U3YKY2"/>
<sequence>MRAKKDELLAHSLLFSGLPREQVEKIAEIAVTKRYGKGASIFFEGDPGIGFFMVASGKVKIFKTSFDGKEQILHIFGPGEPFGEVPVFHGNPFPANAEALSECEVLFFPRAEFVGLITGNPSLALNMLAVLALRLRRFATQVENLSLKEVPGRLAAYLQYLMEEQQRQDRVVLDIPKGQLASLLGTSSETLSRIFNKMSEEGLIRVEGKTIFILDSERLKER</sequence>
<keyword evidence="1" id="KW-0805">Transcription regulation</keyword>
<gene>
    <name evidence="6" type="ordered locus">Despr_1126</name>
</gene>
<dbReference type="PANTHER" id="PTHR24567:SF68">
    <property type="entry name" value="DNA-BINDING TRANSCRIPTIONAL DUAL REGULATOR CRP"/>
    <property type="match status" value="1"/>
</dbReference>
<dbReference type="InterPro" id="IPR036390">
    <property type="entry name" value="WH_DNA-bd_sf"/>
</dbReference>
<dbReference type="Pfam" id="PF13545">
    <property type="entry name" value="HTH_Crp_2"/>
    <property type="match status" value="1"/>
</dbReference>
<evidence type="ECO:0000313" key="7">
    <source>
        <dbReference type="Proteomes" id="UP000006365"/>
    </source>
</evidence>
<dbReference type="PROSITE" id="PS50042">
    <property type="entry name" value="CNMP_BINDING_3"/>
    <property type="match status" value="1"/>
</dbReference>
<reference evidence="6 7" key="1">
    <citation type="journal article" date="2011" name="Stand. Genomic Sci.">
        <title>Complete genome sequence of Desulfobulbus propionicus type strain (1pr3).</title>
        <authorList>
            <person name="Pagani I."/>
            <person name="Lapidus A."/>
            <person name="Nolan M."/>
            <person name="Lucas S."/>
            <person name="Hammon N."/>
            <person name="Deshpande S."/>
            <person name="Cheng J.F."/>
            <person name="Chertkov O."/>
            <person name="Davenport K."/>
            <person name="Tapia R."/>
            <person name="Han C."/>
            <person name="Goodwin L."/>
            <person name="Pitluck S."/>
            <person name="Liolios K."/>
            <person name="Mavromatis K."/>
            <person name="Ivanova N."/>
            <person name="Mikhailova N."/>
            <person name="Pati A."/>
            <person name="Chen A."/>
            <person name="Palaniappan K."/>
            <person name="Land M."/>
            <person name="Hauser L."/>
            <person name="Chang Y.J."/>
            <person name="Jeffries C.D."/>
            <person name="Detter J.C."/>
            <person name="Brambilla E."/>
            <person name="Kannan K.P."/>
            <person name="Djao O.D."/>
            <person name="Rohde M."/>
            <person name="Pukall R."/>
            <person name="Spring S."/>
            <person name="Goker M."/>
            <person name="Sikorski J."/>
            <person name="Woyke T."/>
            <person name="Bristow J."/>
            <person name="Eisen J.A."/>
            <person name="Markowitz V."/>
            <person name="Hugenholtz P."/>
            <person name="Kyrpides N.C."/>
            <person name="Klenk H.P."/>
        </authorList>
    </citation>
    <scope>NUCLEOTIDE SEQUENCE [LARGE SCALE GENOMIC DNA]</scope>
    <source>
        <strain evidence="7">ATCC 33891 / DSM 2032 / 1pr3</strain>
    </source>
</reference>
<feature type="domain" description="HTH crp-type" evidence="5">
    <location>
        <begin position="148"/>
        <end position="217"/>
    </location>
</feature>
<protein>
    <submittedName>
        <fullName evidence="6">Transcriptional regulator, Crp/Fnr family</fullName>
    </submittedName>
</protein>
<evidence type="ECO:0000259" key="5">
    <source>
        <dbReference type="PROSITE" id="PS51063"/>
    </source>
</evidence>
<dbReference type="SMART" id="SM00100">
    <property type="entry name" value="cNMP"/>
    <property type="match status" value="1"/>
</dbReference>
<organism evidence="6 7">
    <name type="scientific">Desulfobulbus propionicus (strain ATCC 33891 / DSM 2032 / VKM B-1956 / 1pr3)</name>
    <dbReference type="NCBI Taxonomy" id="577650"/>
    <lineage>
        <taxon>Bacteria</taxon>
        <taxon>Pseudomonadati</taxon>
        <taxon>Thermodesulfobacteriota</taxon>
        <taxon>Desulfobulbia</taxon>
        <taxon>Desulfobulbales</taxon>
        <taxon>Desulfobulbaceae</taxon>
        <taxon>Desulfobulbus</taxon>
    </lineage>
</organism>
<dbReference type="GO" id="GO:0003677">
    <property type="term" value="F:DNA binding"/>
    <property type="evidence" value="ECO:0007669"/>
    <property type="project" value="UniProtKB-KW"/>
</dbReference>
<keyword evidence="7" id="KW-1185">Reference proteome</keyword>
<dbReference type="PROSITE" id="PS51063">
    <property type="entry name" value="HTH_CRP_2"/>
    <property type="match status" value="1"/>
</dbReference>
<dbReference type="EMBL" id="CP002364">
    <property type="protein sequence ID" value="ADW17298.1"/>
    <property type="molecule type" value="Genomic_DNA"/>
</dbReference>
<accession>A0A7U3YKY2</accession>
<dbReference type="SUPFAM" id="SSF46785">
    <property type="entry name" value="Winged helix' DNA-binding domain"/>
    <property type="match status" value="1"/>
</dbReference>